<evidence type="ECO:0000313" key="10">
    <source>
        <dbReference type="EMBL" id="GAI11523.1"/>
    </source>
</evidence>
<keyword evidence="5" id="KW-0547">Nucleotide-binding</keyword>
<dbReference type="InterPro" id="IPR004364">
    <property type="entry name" value="Aa-tRNA-synt_II"/>
</dbReference>
<dbReference type="InterPro" id="IPR002312">
    <property type="entry name" value="Asp/Asn-tRNA-synth_IIb"/>
</dbReference>
<dbReference type="SUPFAM" id="SSF55681">
    <property type="entry name" value="Class II aaRS and biotin synthetases"/>
    <property type="match status" value="1"/>
</dbReference>
<dbReference type="AlphaFoldDB" id="X1KXU6"/>
<dbReference type="PANTHER" id="PTHR43450">
    <property type="entry name" value="ASPARTYL-TRNA SYNTHETASE"/>
    <property type="match status" value="1"/>
</dbReference>
<evidence type="ECO:0000256" key="1">
    <source>
        <dbReference type="ARBA" id="ARBA00004496"/>
    </source>
</evidence>
<gene>
    <name evidence="10" type="ORF">S06H3_23875</name>
</gene>
<reference evidence="10" key="1">
    <citation type="journal article" date="2014" name="Front. Microbiol.">
        <title>High frequency of phylogenetically diverse reductive dehalogenase-homologous genes in deep subseafloor sedimentary metagenomes.</title>
        <authorList>
            <person name="Kawai M."/>
            <person name="Futagami T."/>
            <person name="Toyoda A."/>
            <person name="Takaki Y."/>
            <person name="Nishi S."/>
            <person name="Hori S."/>
            <person name="Arai W."/>
            <person name="Tsubouchi T."/>
            <person name="Morono Y."/>
            <person name="Uchiyama I."/>
            <person name="Ito T."/>
            <person name="Fujiyama A."/>
            <person name="Inagaki F."/>
            <person name="Takami H."/>
        </authorList>
    </citation>
    <scope>NUCLEOTIDE SEQUENCE</scope>
    <source>
        <strain evidence="10">Expedition CK06-06</strain>
    </source>
</reference>
<dbReference type="Pfam" id="PF00152">
    <property type="entry name" value="tRNA-synt_2"/>
    <property type="match status" value="1"/>
</dbReference>
<dbReference type="PRINTS" id="PR01042">
    <property type="entry name" value="TRNASYNTHASP"/>
</dbReference>
<evidence type="ECO:0000256" key="7">
    <source>
        <dbReference type="ARBA" id="ARBA00022917"/>
    </source>
</evidence>
<dbReference type="GO" id="GO:0005524">
    <property type="term" value="F:ATP binding"/>
    <property type="evidence" value="ECO:0007669"/>
    <property type="project" value="UniProtKB-KW"/>
</dbReference>
<keyword evidence="3" id="KW-0963">Cytoplasm</keyword>
<dbReference type="Gene3D" id="3.30.930.10">
    <property type="entry name" value="Bira Bifunctional Protein, Domain 2"/>
    <property type="match status" value="1"/>
</dbReference>
<evidence type="ECO:0000256" key="3">
    <source>
        <dbReference type="ARBA" id="ARBA00022490"/>
    </source>
</evidence>
<sequence>NNLTKSFDLIWKGTEITTGAQREHRYKILKEQAKEKKISLKLIKDYLNFFRYGCPPHGGFGFSPTRILMLLLGIKNVREVTFLPRDTQRLTP</sequence>
<dbReference type="GO" id="GO:0003723">
    <property type="term" value="F:RNA binding"/>
    <property type="evidence" value="ECO:0007669"/>
    <property type="project" value="TreeGrafter"/>
</dbReference>
<dbReference type="EMBL" id="BARV01013097">
    <property type="protein sequence ID" value="GAI11523.1"/>
    <property type="molecule type" value="Genomic_DNA"/>
</dbReference>
<organism evidence="10">
    <name type="scientific">marine sediment metagenome</name>
    <dbReference type="NCBI Taxonomy" id="412755"/>
    <lineage>
        <taxon>unclassified sequences</taxon>
        <taxon>metagenomes</taxon>
        <taxon>ecological metagenomes</taxon>
    </lineage>
</organism>
<keyword evidence="7" id="KW-0648">Protein biosynthesis</keyword>
<comment type="similarity">
    <text evidence="2">Belongs to the class-II aminoacyl-tRNA synthetase family. Type 2 subfamily.</text>
</comment>
<evidence type="ECO:0000256" key="6">
    <source>
        <dbReference type="ARBA" id="ARBA00022840"/>
    </source>
</evidence>
<dbReference type="GO" id="GO:0004815">
    <property type="term" value="F:aspartate-tRNA ligase activity"/>
    <property type="evidence" value="ECO:0007669"/>
    <property type="project" value="InterPro"/>
</dbReference>
<dbReference type="InterPro" id="IPR004523">
    <property type="entry name" value="Asp-tRNA_synthase_2"/>
</dbReference>
<feature type="non-terminal residue" evidence="10">
    <location>
        <position position="1"/>
    </location>
</feature>
<accession>X1KXU6</accession>
<dbReference type="GO" id="GO:0005829">
    <property type="term" value="C:cytosol"/>
    <property type="evidence" value="ECO:0007669"/>
    <property type="project" value="TreeGrafter"/>
</dbReference>
<keyword evidence="4" id="KW-0436">Ligase</keyword>
<evidence type="ECO:0000259" key="9">
    <source>
        <dbReference type="Pfam" id="PF00152"/>
    </source>
</evidence>
<evidence type="ECO:0000256" key="8">
    <source>
        <dbReference type="ARBA" id="ARBA00023146"/>
    </source>
</evidence>
<comment type="subcellular location">
    <subcellularLocation>
        <location evidence="1">Cytoplasm</location>
    </subcellularLocation>
</comment>
<protein>
    <recommendedName>
        <fullName evidence="9">Aminoacyl-tRNA synthetase class II (D/K/N) domain-containing protein</fullName>
    </recommendedName>
</protein>
<keyword evidence="8" id="KW-0030">Aminoacyl-tRNA synthetase</keyword>
<evidence type="ECO:0000256" key="4">
    <source>
        <dbReference type="ARBA" id="ARBA00022598"/>
    </source>
</evidence>
<proteinExistence type="inferred from homology"/>
<feature type="domain" description="Aminoacyl-tRNA synthetase class II (D/K/N)" evidence="9">
    <location>
        <begin position="2"/>
        <end position="86"/>
    </location>
</feature>
<evidence type="ECO:0000256" key="2">
    <source>
        <dbReference type="ARBA" id="ARBA00005312"/>
    </source>
</evidence>
<keyword evidence="6" id="KW-0067">ATP-binding</keyword>
<evidence type="ECO:0000256" key="5">
    <source>
        <dbReference type="ARBA" id="ARBA00022741"/>
    </source>
</evidence>
<name>X1KXU6_9ZZZZ</name>
<comment type="caution">
    <text evidence="10">The sequence shown here is derived from an EMBL/GenBank/DDBJ whole genome shotgun (WGS) entry which is preliminary data.</text>
</comment>
<dbReference type="GO" id="GO:0017101">
    <property type="term" value="C:aminoacyl-tRNA synthetase multienzyme complex"/>
    <property type="evidence" value="ECO:0007669"/>
    <property type="project" value="TreeGrafter"/>
</dbReference>
<dbReference type="PANTHER" id="PTHR43450:SF1">
    <property type="entry name" value="ASPARTATE--TRNA LIGASE, CYTOPLASMIC"/>
    <property type="match status" value="1"/>
</dbReference>
<dbReference type="InterPro" id="IPR045864">
    <property type="entry name" value="aa-tRNA-synth_II/BPL/LPL"/>
</dbReference>
<dbReference type="GO" id="GO:0006422">
    <property type="term" value="P:aspartyl-tRNA aminoacylation"/>
    <property type="evidence" value="ECO:0007669"/>
    <property type="project" value="InterPro"/>
</dbReference>